<sequence>SDLKWAELMYKIHDDTEFITHYENAVGSEEKIKMLTYLANNSRLLERDYEPT</sequence>
<feature type="non-terminal residue" evidence="1">
    <location>
        <position position="52"/>
    </location>
</feature>
<evidence type="ECO:0000313" key="2">
    <source>
        <dbReference type="Proteomes" id="UP001153678"/>
    </source>
</evidence>
<dbReference type="Proteomes" id="UP001153678">
    <property type="component" value="Unassembled WGS sequence"/>
</dbReference>
<reference evidence="1" key="1">
    <citation type="submission" date="2022-08" db="EMBL/GenBank/DDBJ databases">
        <authorList>
            <person name="Kallberg Y."/>
            <person name="Tangrot J."/>
            <person name="Rosling A."/>
        </authorList>
    </citation>
    <scope>NUCLEOTIDE SEQUENCE</scope>
    <source>
        <strain evidence="1">Wild A</strain>
    </source>
</reference>
<keyword evidence="2" id="KW-1185">Reference proteome</keyword>
<proteinExistence type="predicted"/>
<dbReference type="AlphaFoldDB" id="A0A9W4X199"/>
<protein>
    <submittedName>
        <fullName evidence="1">19978_t:CDS:1</fullName>
    </submittedName>
</protein>
<dbReference type="EMBL" id="CAMKVN010026954">
    <property type="protein sequence ID" value="CAI2201242.1"/>
    <property type="molecule type" value="Genomic_DNA"/>
</dbReference>
<feature type="non-terminal residue" evidence="1">
    <location>
        <position position="1"/>
    </location>
</feature>
<organism evidence="1 2">
    <name type="scientific">Funneliformis geosporum</name>
    <dbReference type="NCBI Taxonomy" id="1117311"/>
    <lineage>
        <taxon>Eukaryota</taxon>
        <taxon>Fungi</taxon>
        <taxon>Fungi incertae sedis</taxon>
        <taxon>Mucoromycota</taxon>
        <taxon>Glomeromycotina</taxon>
        <taxon>Glomeromycetes</taxon>
        <taxon>Glomerales</taxon>
        <taxon>Glomeraceae</taxon>
        <taxon>Funneliformis</taxon>
    </lineage>
</organism>
<gene>
    <name evidence="1" type="ORF">FWILDA_LOCUS19968</name>
</gene>
<comment type="caution">
    <text evidence="1">The sequence shown here is derived from an EMBL/GenBank/DDBJ whole genome shotgun (WGS) entry which is preliminary data.</text>
</comment>
<evidence type="ECO:0000313" key="1">
    <source>
        <dbReference type="EMBL" id="CAI2201242.1"/>
    </source>
</evidence>
<name>A0A9W4X199_9GLOM</name>
<accession>A0A9W4X199</accession>